<evidence type="ECO:0000256" key="3">
    <source>
        <dbReference type="ARBA" id="ARBA00022692"/>
    </source>
</evidence>
<dbReference type="PROSITE" id="PS50850">
    <property type="entry name" value="MFS"/>
    <property type="match status" value="1"/>
</dbReference>
<keyword evidence="4 7" id="KW-1133">Transmembrane helix</keyword>
<comment type="caution">
    <text evidence="9">The sequence shown here is derived from an EMBL/GenBank/DDBJ whole genome shotgun (WGS) entry which is preliminary data.</text>
</comment>
<feature type="domain" description="Major facilitator superfamily (MFS) profile" evidence="8">
    <location>
        <begin position="138"/>
        <end position="638"/>
    </location>
</feature>
<evidence type="ECO:0000313" key="10">
    <source>
        <dbReference type="Proteomes" id="UP000224080"/>
    </source>
</evidence>
<dbReference type="InterPro" id="IPR020846">
    <property type="entry name" value="MFS_dom"/>
</dbReference>
<accession>A0A2B7XMY3</accession>
<feature type="region of interest" description="Disordered" evidence="6">
    <location>
        <begin position="399"/>
        <end position="418"/>
    </location>
</feature>
<feature type="transmembrane region" description="Helical" evidence="7">
    <location>
        <begin position="426"/>
        <end position="455"/>
    </location>
</feature>
<feature type="transmembrane region" description="Helical" evidence="7">
    <location>
        <begin position="540"/>
        <end position="567"/>
    </location>
</feature>
<feature type="transmembrane region" description="Helical" evidence="7">
    <location>
        <begin position="213"/>
        <end position="239"/>
    </location>
</feature>
<dbReference type="PANTHER" id="PTHR23504:SF6">
    <property type="entry name" value="MULTIDRUG TRANSPORTER, PUTATIVE (AFU_ORTHOLOGUE AFUA_4G08740)-RELATED"/>
    <property type="match status" value="1"/>
</dbReference>
<dbReference type="GO" id="GO:0016020">
    <property type="term" value="C:membrane"/>
    <property type="evidence" value="ECO:0007669"/>
    <property type="project" value="UniProtKB-SubCell"/>
</dbReference>
<protein>
    <recommendedName>
        <fullName evidence="8">Major facilitator superfamily (MFS) profile domain-containing protein</fullName>
    </recommendedName>
</protein>
<feature type="transmembrane region" description="Helical" evidence="7">
    <location>
        <begin position="482"/>
        <end position="502"/>
    </location>
</feature>
<dbReference type="InterPro" id="IPR036259">
    <property type="entry name" value="MFS_trans_sf"/>
</dbReference>
<dbReference type="OrthoDB" id="10262656at2759"/>
<feature type="transmembrane region" description="Helical" evidence="7">
    <location>
        <begin position="182"/>
        <end position="201"/>
    </location>
</feature>
<reference evidence="9 10" key="1">
    <citation type="submission" date="2017-10" db="EMBL/GenBank/DDBJ databases">
        <title>Comparative genomics in systemic dimorphic fungi from Ajellomycetaceae.</title>
        <authorList>
            <person name="Munoz J.F."/>
            <person name="Mcewen J.G."/>
            <person name="Clay O.K."/>
            <person name="Cuomo C.A."/>
        </authorList>
    </citation>
    <scope>NUCLEOTIDE SEQUENCE [LARGE SCALE GENOMIC DNA]</scope>
    <source>
        <strain evidence="9 10">UAMH130</strain>
    </source>
</reference>
<dbReference type="InterPro" id="IPR001958">
    <property type="entry name" value="Tet-R_TetA/multi-R_MdtG-like"/>
</dbReference>
<keyword evidence="10" id="KW-1185">Reference proteome</keyword>
<feature type="transmembrane region" description="Helical" evidence="7">
    <location>
        <begin position="271"/>
        <end position="293"/>
    </location>
</feature>
<dbReference type="Pfam" id="PF07690">
    <property type="entry name" value="MFS_1"/>
    <property type="match status" value="1"/>
</dbReference>
<dbReference type="InterPro" id="IPR011701">
    <property type="entry name" value="MFS"/>
</dbReference>
<keyword evidence="2" id="KW-0813">Transport</keyword>
<dbReference type="PANTHER" id="PTHR23504">
    <property type="entry name" value="MAJOR FACILITATOR SUPERFAMILY DOMAIN-CONTAINING PROTEIN 10"/>
    <property type="match status" value="1"/>
</dbReference>
<dbReference type="EMBL" id="PDNC01000001">
    <property type="protein sequence ID" value="PGH10280.1"/>
    <property type="molecule type" value="Genomic_DNA"/>
</dbReference>
<keyword evidence="5 7" id="KW-0472">Membrane</keyword>
<evidence type="ECO:0000256" key="2">
    <source>
        <dbReference type="ARBA" id="ARBA00022448"/>
    </source>
</evidence>
<dbReference type="AlphaFoldDB" id="A0A2B7XMY3"/>
<dbReference type="CDD" id="cd17330">
    <property type="entry name" value="MFS_SLC46_TetA_like"/>
    <property type="match status" value="1"/>
</dbReference>
<feature type="compositionally biased region" description="Polar residues" evidence="6">
    <location>
        <begin position="53"/>
        <end position="65"/>
    </location>
</feature>
<comment type="subcellular location">
    <subcellularLocation>
        <location evidence="1">Membrane</location>
        <topology evidence="1">Multi-pass membrane protein</topology>
    </subcellularLocation>
</comment>
<feature type="compositionally biased region" description="Basic and acidic residues" evidence="6">
    <location>
        <begin position="118"/>
        <end position="128"/>
    </location>
</feature>
<evidence type="ECO:0000256" key="5">
    <source>
        <dbReference type="ARBA" id="ARBA00023136"/>
    </source>
</evidence>
<keyword evidence="3 7" id="KW-0812">Transmembrane</keyword>
<evidence type="ECO:0000256" key="1">
    <source>
        <dbReference type="ARBA" id="ARBA00004141"/>
    </source>
</evidence>
<evidence type="ECO:0000256" key="6">
    <source>
        <dbReference type="SAM" id="MobiDB-lite"/>
    </source>
</evidence>
<organism evidence="9 10">
    <name type="scientific">Blastomyces parvus</name>
    <dbReference type="NCBI Taxonomy" id="2060905"/>
    <lineage>
        <taxon>Eukaryota</taxon>
        <taxon>Fungi</taxon>
        <taxon>Dikarya</taxon>
        <taxon>Ascomycota</taxon>
        <taxon>Pezizomycotina</taxon>
        <taxon>Eurotiomycetes</taxon>
        <taxon>Eurotiomycetidae</taxon>
        <taxon>Onygenales</taxon>
        <taxon>Ajellomycetaceae</taxon>
        <taxon>Blastomyces</taxon>
    </lineage>
</organism>
<dbReference type="PRINTS" id="PR01035">
    <property type="entry name" value="TCRTETA"/>
</dbReference>
<gene>
    <name evidence="9" type="ORF">GX51_00037</name>
</gene>
<feature type="compositionally biased region" description="Polar residues" evidence="6">
    <location>
        <begin position="401"/>
        <end position="411"/>
    </location>
</feature>
<evidence type="ECO:0000256" key="7">
    <source>
        <dbReference type="SAM" id="Phobius"/>
    </source>
</evidence>
<evidence type="ECO:0000313" key="9">
    <source>
        <dbReference type="EMBL" id="PGH10280.1"/>
    </source>
</evidence>
<evidence type="ECO:0000256" key="4">
    <source>
        <dbReference type="ARBA" id="ARBA00022989"/>
    </source>
</evidence>
<dbReference type="GO" id="GO:0022857">
    <property type="term" value="F:transmembrane transporter activity"/>
    <property type="evidence" value="ECO:0007669"/>
    <property type="project" value="InterPro"/>
</dbReference>
<evidence type="ECO:0000259" key="8">
    <source>
        <dbReference type="PROSITE" id="PS50850"/>
    </source>
</evidence>
<proteinExistence type="predicted"/>
<feature type="region of interest" description="Disordered" evidence="6">
    <location>
        <begin position="1"/>
        <end position="129"/>
    </location>
</feature>
<name>A0A2B7XMY3_9EURO</name>
<feature type="transmembrane region" description="Helical" evidence="7">
    <location>
        <begin position="514"/>
        <end position="534"/>
    </location>
</feature>
<sequence length="659" mass="71891">MSSPQRRSPAVILHGNVAPHAGDDARENGDDAVSAVEVDRESSQGDPYENTDVDSSSSERLSGDTTDPHGHLLGQDGCNRRIRRGHSPAPLQLSTSRDRRPSFAEEDEASVANAVGSNEDHQDDEKAVSWRSLPKKSQLAILTIARLSEPLTQTSLQAYLFYQLKSFDPQLPDSAISARAGLLQGCFTAAQFVTAMIWGRLADTHFMGRKRVLVIGLFGTCITCVGFGFSRSFVAAAIFRTLGGALNSNIGVMRTMIAELIVEKKYQSRAFLLQPMCFNIGVVIGPILGGLLADPLGSYPGLFGPGSFFGGQQGVWWMQKWPYALPNVISAIFILISTLAVFLGLDETHETAKYRSDWGRKAGKAIWRYFKYGRSSHNYHPIDGTYNVETAAESIDLERSVQGSAPATPSSVRPPRRKRTPFRQIWTRNVVLTLLTHFVLAMHLSAFNALTFVFLPTPRAPEGSRRGFFHFGGGLGMPSSKVGFATAIIGLLGLPLQIFVYPRVHFRLGLLKSLRSFVPFSPLAYILVPFLTLVPNRAYLVWPALAAVFSLQVISRTFALPAGIILVNNSVSDPSVLGTLHGVAQSLVSGARTLGPVIGGWGLGMGLKYNIVGAVWWALAVLALLGWGLTWTIFEGRGVEKKNLEQNHASENSERRTRG</sequence>
<dbReference type="Gene3D" id="1.20.1250.20">
    <property type="entry name" value="MFS general substrate transporter like domains"/>
    <property type="match status" value="1"/>
</dbReference>
<feature type="transmembrane region" description="Helical" evidence="7">
    <location>
        <begin position="323"/>
        <end position="345"/>
    </location>
</feature>
<dbReference type="Proteomes" id="UP000224080">
    <property type="component" value="Unassembled WGS sequence"/>
</dbReference>
<feature type="transmembrane region" description="Helical" evidence="7">
    <location>
        <begin position="614"/>
        <end position="634"/>
    </location>
</feature>
<dbReference type="SUPFAM" id="SSF103473">
    <property type="entry name" value="MFS general substrate transporter"/>
    <property type="match status" value="1"/>
</dbReference>